<dbReference type="InterPro" id="IPR002048">
    <property type="entry name" value="EF_hand_dom"/>
</dbReference>
<dbReference type="Pfam" id="PF13499">
    <property type="entry name" value="EF-hand_7"/>
    <property type="match status" value="2"/>
</dbReference>
<dbReference type="PROSITE" id="PS50222">
    <property type="entry name" value="EF_HAND_2"/>
    <property type="match status" value="3"/>
</dbReference>
<dbReference type="PANTHER" id="PTHR10827">
    <property type="entry name" value="RETICULOCALBIN"/>
    <property type="match status" value="1"/>
</dbReference>
<dbReference type="Proteomes" id="UP001237105">
    <property type="component" value="Unassembled WGS sequence"/>
</dbReference>
<evidence type="ECO:0000313" key="4">
    <source>
        <dbReference type="EMBL" id="MDI3420895.1"/>
    </source>
</evidence>
<accession>A0ABT6T0C0</accession>
<evidence type="ECO:0000256" key="1">
    <source>
        <dbReference type="ARBA" id="ARBA00022723"/>
    </source>
</evidence>
<comment type="caution">
    <text evidence="4">The sequence shown here is derived from an EMBL/GenBank/DDBJ whole genome shotgun (WGS) entry which is preliminary data.</text>
</comment>
<dbReference type="PROSITE" id="PS00018">
    <property type="entry name" value="EF_HAND_1"/>
    <property type="match status" value="3"/>
</dbReference>
<dbReference type="RefSeq" id="WP_282536765.1">
    <property type="nucleotide sequence ID" value="NZ_JASCIS010000020.1"/>
</dbReference>
<name>A0ABT6T0C0_9ACTN</name>
<dbReference type="InterPro" id="IPR011992">
    <property type="entry name" value="EF-hand-dom_pair"/>
</dbReference>
<evidence type="ECO:0000313" key="5">
    <source>
        <dbReference type="Proteomes" id="UP001237105"/>
    </source>
</evidence>
<evidence type="ECO:0000259" key="3">
    <source>
        <dbReference type="PROSITE" id="PS50222"/>
    </source>
</evidence>
<feature type="domain" description="EF-hand" evidence="3">
    <location>
        <begin position="55"/>
        <end position="90"/>
    </location>
</feature>
<dbReference type="PANTHER" id="PTHR10827:SF98">
    <property type="entry name" value="45 KDA CALCIUM-BINDING PROTEIN"/>
    <property type="match status" value="1"/>
</dbReference>
<dbReference type="Gene3D" id="1.10.238.10">
    <property type="entry name" value="EF-hand"/>
    <property type="match status" value="2"/>
</dbReference>
<proteinExistence type="predicted"/>
<keyword evidence="5" id="KW-1185">Reference proteome</keyword>
<dbReference type="SUPFAM" id="SSF47473">
    <property type="entry name" value="EF-hand"/>
    <property type="match status" value="1"/>
</dbReference>
<protein>
    <submittedName>
        <fullName evidence="4">EF-hand domain-containing protein</fullName>
    </submittedName>
</protein>
<feature type="domain" description="EF-hand" evidence="3">
    <location>
        <begin position="16"/>
        <end position="43"/>
    </location>
</feature>
<gene>
    <name evidence="4" type="ORF">QIT00_20440</name>
</gene>
<feature type="domain" description="EF-hand" evidence="3">
    <location>
        <begin position="126"/>
        <end position="161"/>
    </location>
</feature>
<organism evidence="4 5">
    <name type="scientific">Streptomyces luteolus</name>
    <dbReference type="NCBI Taxonomy" id="3043615"/>
    <lineage>
        <taxon>Bacteria</taxon>
        <taxon>Bacillati</taxon>
        <taxon>Actinomycetota</taxon>
        <taxon>Actinomycetes</taxon>
        <taxon>Kitasatosporales</taxon>
        <taxon>Streptomycetaceae</taxon>
        <taxon>Streptomyces</taxon>
    </lineage>
</organism>
<dbReference type="InterPro" id="IPR018247">
    <property type="entry name" value="EF_Hand_1_Ca_BS"/>
</dbReference>
<dbReference type="SMART" id="SM00054">
    <property type="entry name" value="EFh"/>
    <property type="match status" value="4"/>
</dbReference>
<dbReference type="EMBL" id="JASCIS010000020">
    <property type="protein sequence ID" value="MDI3420895.1"/>
    <property type="molecule type" value="Genomic_DNA"/>
</dbReference>
<sequence length="187" mass="19608">MTTSNAPAAVTAKGHIFAMLDVDGDGVISRQEYLARPERAAAALGRGGDDPLVLAALTAHERVYASMDSDGDGRVTFDEYATWAGAEAFDDVCRQALGSLFDLADTEIDGTLSRAEFTRLRVALGNPAENAETAFDALDTNGDGRIDRDEYLGSIRAYVTDGASPMAEALHEGCAVSTGACGAGVRR</sequence>
<evidence type="ECO:0000256" key="2">
    <source>
        <dbReference type="ARBA" id="ARBA00022737"/>
    </source>
</evidence>
<keyword evidence="1" id="KW-0479">Metal-binding</keyword>
<keyword evidence="2" id="KW-0677">Repeat</keyword>
<reference evidence="4 5" key="1">
    <citation type="submission" date="2023-05" db="EMBL/GenBank/DDBJ databases">
        <title>Draft genome sequence of Streptomyces sp. B-S-A12 isolated from a cave soil in Thailand.</title>
        <authorList>
            <person name="Chamroensaksri N."/>
            <person name="Muangham S."/>
        </authorList>
    </citation>
    <scope>NUCLEOTIDE SEQUENCE [LARGE SCALE GENOMIC DNA]</scope>
    <source>
        <strain evidence="4 5">B-S-A12</strain>
    </source>
</reference>